<keyword evidence="3" id="KW-1185">Reference proteome</keyword>
<proteinExistence type="predicted"/>
<evidence type="ECO:0008006" key="4">
    <source>
        <dbReference type="Google" id="ProtNLM"/>
    </source>
</evidence>
<dbReference type="EMBL" id="QNUE01000004">
    <property type="protein sequence ID" value="REC68082.1"/>
    <property type="molecule type" value="Genomic_DNA"/>
</dbReference>
<reference evidence="2 3" key="1">
    <citation type="journal article" date="2007" name="Int. J. Syst. Evol. Microbiol.">
        <title>Chryseobacterium flavum sp. nov., isolated from polluted soil.</title>
        <authorList>
            <person name="Zhou Y."/>
            <person name="Dong J."/>
            <person name="Wang X."/>
            <person name="Huang X."/>
            <person name="Zhang K.Y."/>
            <person name="Zhang Y.Q."/>
            <person name="Guo Y.F."/>
            <person name="Lai R."/>
            <person name="Li W.J."/>
        </authorList>
    </citation>
    <scope>NUCLEOTIDE SEQUENCE [LARGE SCALE GENOMIC DNA]</scope>
    <source>
        <strain evidence="2 3">KCTC 12877</strain>
    </source>
</reference>
<dbReference type="Proteomes" id="UP000256769">
    <property type="component" value="Unassembled WGS sequence"/>
</dbReference>
<feature type="signal peptide" evidence="1">
    <location>
        <begin position="1"/>
        <end position="24"/>
    </location>
</feature>
<gene>
    <name evidence="2" type="ORF">DRF59_06625</name>
</gene>
<dbReference type="AlphaFoldDB" id="A0A3D9CQP5"/>
<evidence type="ECO:0000313" key="3">
    <source>
        <dbReference type="Proteomes" id="UP000256769"/>
    </source>
</evidence>
<protein>
    <recommendedName>
        <fullName evidence="4">C1q domain-containing protein</fullName>
    </recommendedName>
</protein>
<evidence type="ECO:0000313" key="2">
    <source>
        <dbReference type="EMBL" id="REC68082.1"/>
    </source>
</evidence>
<accession>A0A3D9CQP5</accession>
<evidence type="ECO:0000256" key="1">
    <source>
        <dbReference type="SAM" id="SignalP"/>
    </source>
</evidence>
<keyword evidence="1" id="KW-0732">Signal</keyword>
<dbReference type="RefSeq" id="WP_115958205.1">
    <property type="nucleotide sequence ID" value="NZ_CBCRVL010000017.1"/>
</dbReference>
<dbReference type="OrthoDB" id="1218874at2"/>
<comment type="caution">
    <text evidence="2">The sequence shown here is derived from an EMBL/GenBank/DDBJ whole genome shotgun (WGS) entry which is preliminary data.</text>
</comment>
<feature type="chain" id="PRO_5017786315" description="C1q domain-containing protein" evidence="1">
    <location>
        <begin position="25"/>
        <end position="372"/>
    </location>
</feature>
<organism evidence="2 3">
    <name type="scientific">Chryseobacterium flavum</name>
    <dbReference type="NCBI Taxonomy" id="415851"/>
    <lineage>
        <taxon>Bacteria</taxon>
        <taxon>Pseudomonadati</taxon>
        <taxon>Bacteroidota</taxon>
        <taxon>Flavobacteriia</taxon>
        <taxon>Flavobacteriales</taxon>
        <taxon>Weeksellaceae</taxon>
        <taxon>Chryseobacterium group</taxon>
        <taxon>Chryseobacterium</taxon>
    </lineage>
</organism>
<name>A0A3D9CQP5_9FLAO</name>
<sequence>MIRIPAKFILVLISMCPVVVIAQAGNIGVNTAHPGSTMHVNGSLAANYKAVNTSIYSLTGEDFHVAYNGTTNATFTLPPAVLGQGNFKGRIYRIKNNSNFTLTVNAAAPETINGSTSLVVDANQSLQLISTGLSGADSTWEILLSGSGNLTAGNGLTITGSDVKLGGTLSQNTEIATSTNNLSITGTGKLLMGTNVVPAGGNTAKVIIDNGNTGGAIQIKDGTQQLGYVLTSNADGLATWSSTVTTAFADNWTSYSGTLVNPFTAGVGGGGLSTGIQVTVPARGWYFFRCGISINSDCNDYFFYINGIGDVWRSYCGSATVAYMFPRDQNRVLYFSTPGTYTVFAGKTNGVVPTSFNEGNPNFYLDFVKFQN</sequence>